<proteinExistence type="predicted"/>
<accession>A0A078M517</accession>
<feature type="transmembrane region" description="Helical" evidence="1">
    <location>
        <begin position="267"/>
        <end position="288"/>
    </location>
</feature>
<dbReference type="eggNOG" id="COG2978">
    <property type="taxonomic scope" value="Bacteria"/>
</dbReference>
<dbReference type="OrthoDB" id="3314392at2"/>
<dbReference type="EMBL" id="CCSE01000001">
    <property type="protein sequence ID" value="CDZ99761.1"/>
    <property type="molecule type" value="Genomic_DNA"/>
</dbReference>
<dbReference type="AlphaFoldDB" id="A0A078M517"/>
<dbReference type="STRING" id="1461582.BN1048_00641"/>
<dbReference type="HOGENOM" id="CLU_040132_0_0_9"/>
<feature type="transmembrane region" description="Helical" evidence="1">
    <location>
        <begin position="26"/>
        <end position="44"/>
    </location>
</feature>
<feature type="transmembrane region" description="Helical" evidence="1">
    <location>
        <begin position="387"/>
        <end position="407"/>
    </location>
</feature>
<keyword evidence="3" id="KW-1185">Reference proteome</keyword>
<dbReference type="RefSeq" id="WP_035808383.1">
    <property type="nucleotide sequence ID" value="NZ_CCSE01000001.1"/>
</dbReference>
<organism evidence="2 3">
    <name type="scientific">Jeotgalicoccus saudimassiliensis</name>
    <dbReference type="NCBI Taxonomy" id="1461582"/>
    <lineage>
        <taxon>Bacteria</taxon>
        <taxon>Bacillati</taxon>
        <taxon>Bacillota</taxon>
        <taxon>Bacilli</taxon>
        <taxon>Bacillales</taxon>
        <taxon>Staphylococcaceae</taxon>
        <taxon>Jeotgalicoccus</taxon>
    </lineage>
</organism>
<keyword evidence="1" id="KW-0472">Membrane</keyword>
<dbReference type="InterPro" id="IPR004697">
    <property type="entry name" value="AbgT"/>
</dbReference>
<dbReference type="Proteomes" id="UP000044136">
    <property type="component" value="Unassembled WGS sequence"/>
</dbReference>
<reference evidence="2 3" key="1">
    <citation type="submission" date="2014-07" db="EMBL/GenBank/DDBJ databases">
        <authorList>
            <person name="Urmite Genomes Urmite Genomes"/>
        </authorList>
    </citation>
    <scope>NUCLEOTIDE SEQUENCE [LARGE SCALE GENOMIC DNA]</scope>
    <source>
        <strain evidence="2 3">13MG44_air</strain>
    </source>
</reference>
<dbReference type="GO" id="GO:1902604">
    <property type="term" value="P:p-aminobenzoyl-glutamate transmembrane transport"/>
    <property type="evidence" value="ECO:0007669"/>
    <property type="project" value="InterPro"/>
</dbReference>
<name>A0A078M517_9STAP</name>
<dbReference type="PANTHER" id="PTHR30282:SF0">
    <property type="entry name" value="P-AMINOBENZOYL-GLUTAMATE TRANSPORT PROTEIN"/>
    <property type="match status" value="1"/>
</dbReference>
<feature type="transmembrane region" description="Helical" evidence="1">
    <location>
        <begin position="414"/>
        <end position="432"/>
    </location>
</feature>
<feature type="transmembrane region" description="Helical" evidence="1">
    <location>
        <begin position="300"/>
        <end position="324"/>
    </location>
</feature>
<feature type="transmembrane region" description="Helical" evidence="1">
    <location>
        <begin position="475"/>
        <end position="500"/>
    </location>
</feature>
<evidence type="ECO:0000256" key="1">
    <source>
        <dbReference type="SAM" id="Phobius"/>
    </source>
</evidence>
<dbReference type="Pfam" id="PF03806">
    <property type="entry name" value="ABG_transport"/>
    <property type="match status" value="1"/>
</dbReference>
<sequence length="512" mass="55349">MNKNLKEKRSVLDWIELTGNKLPHPVTIFLIFTLLVIFISHVLYTLGVNVSYVGINPESGEREELTVHAISLMTGDGIRFIFTSVVQNFTTFVALGPVLVAMIGVGVAEKSGYISALMTNVVTKAPRKFVTPIVVFMGVMSNVAASVGYVVLVPLGAIIFLGFRRHPLAGLAAAFAGVAGGYSANLLIGTNDPLLSGITTEAAGILDATYIVQATDNWFFMLVSTFLIVILGTLITDKIVEPRLKKFDFDSEEISDNKDLNKQEKRALRWANISVLVTVLAILSLVVFPGSPLRGEDGGIIGSPFISSIIFIMMLVFLVPGLVYGAVNKTIKNDKDAVKLMDSSLATMAGFIVLIFFAAQFVALFNYSNLGTIIAVNGASLLENLNIGSIPVLIVFILITTLINLAIAADSAKWAIMAPIFVPMFMQLGIAPEVTQIAYRIGDSSTNIISPLMPFFPLVVAFAQRYGKENGIGTVISLMLPYSVIFIIAWMIMFVIWMMLGIPVGPGTNLSY</sequence>
<keyword evidence="1" id="KW-0812">Transmembrane</keyword>
<evidence type="ECO:0000313" key="2">
    <source>
        <dbReference type="EMBL" id="CDZ99761.1"/>
    </source>
</evidence>
<feature type="transmembrane region" description="Helical" evidence="1">
    <location>
        <begin position="218"/>
        <end position="236"/>
    </location>
</feature>
<dbReference type="GO" id="GO:0015558">
    <property type="term" value="F:secondary active p-aminobenzoyl-glutamate transmembrane transporter activity"/>
    <property type="evidence" value="ECO:0007669"/>
    <property type="project" value="InterPro"/>
</dbReference>
<gene>
    <name evidence="2" type="primary">abgT_1</name>
    <name evidence="2" type="ORF">BN1048_00641</name>
</gene>
<feature type="transmembrane region" description="Helical" evidence="1">
    <location>
        <begin position="168"/>
        <end position="187"/>
    </location>
</feature>
<dbReference type="PANTHER" id="PTHR30282">
    <property type="entry name" value="P-AMINOBENZOYL GLUTAMATE TRANSPORTER"/>
    <property type="match status" value="1"/>
</dbReference>
<protein>
    <submittedName>
        <fullName evidence="2">p-aminobenzoyl-glutamate transport protein</fullName>
    </submittedName>
</protein>
<feature type="transmembrane region" description="Helical" evidence="1">
    <location>
        <begin position="444"/>
        <end position="463"/>
    </location>
</feature>
<feature type="transmembrane region" description="Helical" evidence="1">
    <location>
        <begin position="345"/>
        <end position="367"/>
    </location>
</feature>
<keyword evidence="1" id="KW-1133">Transmembrane helix</keyword>
<evidence type="ECO:0000313" key="3">
    <source>
        <dbReference type="Proteomes" id="UP000044136"/>
    </source>
</evidence>
<feature type="transmembrane region" description="Helical" evidence="1">
    <location>
        <begin position="89"/>
        <end position="108"/>
    </location>
</feature>
<feature type="transmembrane region" description="Helical" evidence="1">
    <location>
        <begin position="129"/>
        <end position="162"/>
    </location>
</feature>